<reference evidence="1 2" key="1">
    <citation type="submission" date="2016-04" db="EMBL/GenBank/DDBJ databases">
        <authorList>
            <person name="Evans L.H."/>
            <person name="Alamgir A."/>
            <person name="Owens N."/>
            <person name="Weber N.D."/>
            <person name="Virtaneva K."/>
            <person name="Barbian K."/>
            <person name="Babar A."/>
            <person name="Rosenke K."/>
        </authorList>
    </citation>
    <scope>NUCLEOTIDE SEQUENCE [LARGE SCALE GENOMIC DNA]</scope>
    <source>
        <strain evidence="1 2">LMa1</strain>
    </source>
</reference>
<proteinExistence type="predicted"/>
<dbReference type="EMBL" id="LYVF01000137">
    <property type="protein sequence ID" value="OAT82287.1"/>
    <property type="molecule type" value="Genomic_DNA"/>
</dbReference>
<keyword evidence="2" id="KW-1185">Reference proteome</keyword>
<evidence type="ECO:0000313" key="1">
    <source>
        <dbReference type="EMBL" id="OAT82287.1"/>
    </source>
</evidence>
<organism evidence="1 2">
    <name type="scientific">Desulfotomaculum copahuensis</name>
    <dbReference type="NCBI Taxonomy" id="1838280"/>
    <lineage>
        <taxon>Bacteria</taxon>
        <taxon>Bacillati</taxon>
        <taxon>Bacillota</taxon>
        <taxon>Clostridia</taxon>
        <taxon>Eubacteriales</taxon>
        <taxon>Desulfotomaculaceae</taxon>
        <taxon>Desulfotomaculum</taxon>
    </lineage>
</organism>
<dbReference type="OrthoDB" id="9802573at2"/>
<dbReference type="AlphaFoldDB" id="A0A1B7LF73"/>
<protein>
    <submittedName>
        <fullName evidence="1">Uncharacterized protein</fullName>
    </submittedName>
</protein>
<name>A0A1B7LF73_9FIRM</name>
<accession>A0A1B7LF73</accession>
<dbReference type="RefSeq" id="WP_066667774.1">
    <property type="nucleotide sequence ID" value="NZ_LYVF01000137.1"/>
</dbReference>
<dbReference type="STRING" id="1838280.A6M21_09015"/>
<gene>
    <name evidence="1" type="ORF">A6M21_09015</name>
</gene>
<comment type="caution">
    <text evidence="1">The sequence shown here is derived from an EMBL/GenBank/DDBJ whole genome shotgun (WGS) entry which is preliminary data.</text>
</comment>
<dbReference type="Proteomes" id="UP000078532">
    <property type="component" value="Unassembled WGS sequence"/>
</dbReference>
<evidence type="ECO:0000313" key="2">
    <source>
        <dbReference type="Proteomes" id="UP000078532"/>
    </source>
</evidence>
<sequence length="64" mass="6815">MKEKEKIAVSQAVLDAVRREVRDGRLTCTAAQRLAAELAVPVREVGAACDALGVKVQACELGCF</sequence>